<dbReference type="AlphaFoldDB" id="A0A074RPN0"/>
<reference evidence="2 3" key="1">
    <citation type="submission" date="2013-12" db="EMBL/GenBank/DDBJ databases">
        <authorList>
            <person name="Cubeta M."/>
            <person name="Pakala S."/>
            <person name="Fedorova N."/>
            <person name="Thomas E."/>
            <person name="Dean R."/>
            <person name="Jabaji S."/>
            <person name="Neate S."/>
            <person name="Toda T."/>
            <person name="Tavantzis S."/>
            <person name="Vilgalys R."/>
            <person name="Bharathan N."/>
            <person name="Pakala S."/>
            <person name="Losada L.S."/>
            <person name="Zafar N."/>
            <person name="Nierman W."/>
        </authorList>
    </citation>
    <scope>NUCLEOTIDE SEQUENCE [LARGE SCALE GENOMIC DNA]</scope>
    <source>
        <strain evidence="2 3">123E</strain>
    </source>
</reference>
<dbReference type="Proteomes" id="UP000027456">
    <property type="component" value="Unassembled WGS sequence"/>
</dbReference>
<dbReference type="OrthoDB" id="3200819at2759"/>
<comment type="caution">
    <text evidence="2">The sequence shown here is derived from an EMBL/GenBank/DDBJ whole genome shotgun (WGS) entry which is preliminary data.</text>
</comment>
<evidence type="ECO:0000313" key="3">
    <source>
        <dbReference type="Proteomes" id="UP000027456"/>
    </source>
</evidence>
<keyword evidence="3" id="KW-1185">Reference proteome</keyword>
<feature type="region of interest" description="Disordered" evidence="1">
    <location>
        <begin position="250"/>
        <end position="269"/>
    </location>
</feature>
<dbReference type="HOGENOM" id="CLU_068310_0_0_1"/>
<dbReference type="EMBL" id="AZST01000451">
    <property type="protein sequence ID" value="KEP48809.1"/>
    <property type="molecule type" value="Genomic_DNA"/>
</dbReference>
<protein>
    <submittedName>
        <fullName evidence="2">Uncharacterized protein</fullName>
    </submittedName>
</protein>
<feature type="region of interest" description="Disordered" evidence="1">
    <location>
        <begin position="176"/>
        <end position="196"/>
    </location>
</feature>
<evidence type="ECO:0000313" key="2">
    <source>
        <dbReference type="EMBL" id="KEP48809.1"/>
    </source>
</evidence>
<name>A0A074RPN0_9AGAM</name>
<feature type="region of interest" description="Disordered" evidence="1">
    <location>
        <begin position="282"/>
        <end position="334"/>
    </location>
</feature>
<gene>
    <name evidence="2" type="ORF">V565_115030</name>
</gene>
<accession>A0A074RPN0</accession>
<feature type="compositionally biased region" description="Polar residues" evidence="1">
    <location>
        <begin position="176"/>
        <end position="187"/>
    </location>
</feature>
<proteinExistence type="predicted"/>
<organism evidence="2 3">
    <name type="scientific">Rhizoctonia solani 123E</name>
    <dbReference type="NCBI Taxonomy" id="1423351"/>
    <lineage>
        <taxon>Eukaryota</taxon>
        <taxon>Fungi</taxon>
        <taxon>Dikarya</taxon>
        <taxon>Basidiomycota</taxon>
        <taxon>Agaricomycotina</taxon>
        <taxon>Agaricomycetes</taxon>
        <taxon>Cantharellales</taxon>
        <taxon>Ceratobasidiaceae</taxon>
        <taxon>Rhizoctonia</taxon>
    </lineage>
</organism>
<sequence>MALGIYIRAHRRAQSNSSRASSSSSTDDVSTPIATVHNAARAPRVPAPTVAVVGTGREALALSPRSADQFAQSLNMNMALCSSPEVNLTFPQPGVEIKPDPVLRRIASEAVVGFNFHSRRSSAVPSLPSTSTCSTSTEDGPRALPPPPRPRNRRPPPVAISTYGHSFTLAEQTYSPFTAPRTPTQPRASSVPPSAVSSTFWGGAGLKSGTKSLRSSRSYTSQVGSMCSTSDEDELDLDRLQADFDEYEFEEEHSSSVCSQPRQSPAPRALRVQVSVERVAFRDNSPKSRQFGPRWESEDEDEGKGASVTYGWEDGIKTRSSVQVQETPRPPRQKISIGRALGRWLKKHT</sequence>
<evidence type="ECO:0000256" key="1">
    <source>
        <dbReference type="SAM" id="MobiDB-lite"/>
    </source>
</evidence>
<feature type="region of interest" description="Disordered" evidence="1">
    <location>
        <begin position="121"/>
        <end position="161"/>
    </location>
</feature>